<dbReference type="Pfam" id="PF18863">
    <property type="entry name" value="AbiJ_NTD4"/>
    <property type="match status" value="1"/>
</dbReference>
<proteinExistence type="predicted"/>
<protein>
    <recommendedName>
        <fullName evidence="1">HEPN AbiJ-N-terminal domain-containing protein</fullName>
    </recommendedName>
</protein>
<organism evidence="2 3">
    <name type="scientific">Alkalispirillum mobile</name>
    <dbReference type="NCBI Taxonomy" id="85925"/>
    <lineage>
        <taxon>Bacteria</taxon>
        <taxon>Pseudomonadati</taxon>
        <taxon>Pseudomonadota</taxon>
        <taxon>Gammaproteobacteria</taxon>
        <taxon>Chromatiales</taxon>
        <taxon>Ectothiorhodospiraceae</taxon>
        <taxon>Alkalispirillum</taxon>
    </lineage>
</organism>
<feature type="domain" description="HEPN AbiJ-N-terminal" evidence="1">
    <location>
        <begin position="1"/>
        <end position="151"/>
    </location>
</feature>
<gene>
    <name evidence="2" type="ORF">DFR31_0555</name>
</gene>
<evidence type="ECO:0000313" key="2">
    <source>
        <dbReference type="EMBL" id="RLK50649.1"/>
    </source>
</evidence>
<evidence type="ECO:0000313" key="3">
    <source>
        <dbReference type="Proteomes" id="UP000275461"/>
    </source>
</evidence>
<dbReference type="OrthoDB" id="9786278at2"/>
<evidence type="ECO:0000259" key="1">
    <source>
        <dbReference type="Pfam" id="PF18863"/>
    </source>
</evidence>
<name>A0A498C6G4_9GAMM</name>
<dbReference type="InterPro" id="IPR049503">
    <property type="entry name" value="AbiJ_NTD4"/>
</dbReference>
<dbReference type="Proteomes" id="UP000275461">
    <property type="component" value="Unassembled WGS sequence"/>
</dbReference>
<keyword evidence="3" id="KW-1185">Reference proteome</keyword>
<dbReference type="RefSeq" id="WP_147436925.1">
    <property type="nucleotide sequence ID" value="NZ_RCDA01000001.1"/>
</dbReference>
<accession>A0A498C6G4</accession>
<dbReference type="EMBL" id="RCDA01000001">
    <property type="protein sequence ID" value="RLK50649.1"/>
    <property type="molecule type" value="Genomic_DNA"/>
</dbReference>
<dbReference type="AlphaFoldDB" id="A0A498C6G4"/>
<comment type="caution">
    <text evidence="2">The sequence shown here is derived from an EMBL/GenBank/DDBJ whole genome shotgun (WGS) entry which is preliminary data.</text>
</comment>
<sequence>MKFSQRMGLAPVNSVIQTEGMSEELQNSLWNVLDIHIWSSRGFLNPVSHIRNAEIYTFSRKLWFGYFKKPLDSIPEYEFQIMDEIRGHFFSRIWHEVFDFIEFVLSIDGRPALSRDINSVLEAELSGYRVIDGLVTPISEEVERESLEEALGPGPFDGVETHLKQALMHLSNRDHPDFRNSIKESISAVESLACTLTSNSKATLGDALKVLERENQLHGALKQGFSALYGYTSDADGIRHRILEGSTIDANDAKYFLVSCAAFINYLKAKHAKAT</sequence>
<reference evidence="2 3" key="1">
    <citation type="submission" date="2018-10" db="EMBL/GenBank/DDBJ databases">
        <title>Genomic Encyclopedia of Type Strains, Phase IV (KMG-IV): sequencing the most valuable type-strain genomes for metagenomic binning, comparative biology and taxonomic classification.</title>
        <authorList>
            <person name="Goeker M."/>
        </authorList>
    </citation>
    <scope>NUCLEOTIDE SEQUENCE [LARGE SCALE GENOMIC DNA]</scope>
    <source>
        <strain evidence="2 3">DSM 12769</strain>
    </source>
</reference>